<accession>A0AAN8P1P9</accession>
<evidence type="ECO:0000313" key="2">
    <source>
        <dbReference type="Proteomes" id="UP001372834"/>
    </source>
</evidence>
<sequence>MSSFLHRFFWKNEKHIEKSNGEIAGELNNLENILLKVFKVIIWETPVFSALSLIFVNIVFCTDDEAFLPETSNEELELLRLAAELPCQNNQCDADSYDIFLECLSPCTNDSTDIPLLDNHCDTEGDSMEEDEFSMGLKMANEDYEKFNSNCLDNKLFSLENQFCSKHFKSNKFVNTDIESSSDTDSFEIISEKDM</sequence>
<proteinExistence type="predicted"/>
<dbReference type="AlphaFoldDB" id="A0AAN8P1P9"/>
<dbReference type="Proteomes" id="UP001372834">
    <property type="component" value="Unassembled WGS sequence"/>
</dbReference>
<gene>
    <name evidence="1" type="ORF">RUM43_014071</name>
</gene>
<evidence type="ECO:0000313" key="1">
    <source>
        <dbReference type="EMBL" id="KAK6617842.1"/>
    </source>
</evidence>
<dbReference type="EMBL" id="JAWJWE010000043">
    <property type="protein sequence ID" value="KAK6617842.1"/>
    <property type="molecule type" value="Genomic_DNA"/>
</dbReference>
<organism evidence="1 2">
    <name type="scientific">Polyplax serrata</name>
    <name type="common">Common mouse louse</name>
    <dbReference type="NCBI Taxonomy" id="468196"/>
    <lineage>
        <taxon>Eukaryota</taxon>
        <taxon>Metazoa</taxon>
        <taxon>Ecdysozoa</taxon>
        <taxon>Arthropoda</taxon>
        <taxon>Hexapoda</taxon>
        <taxon>Insecta</taxon>
        <taxon>Pterygota</taxon>
        <taxon>Neoptera</taxon>
        <taxon>Paraneoptera</taxon>
        <taxon>Psocodea</taxon>
        <taxon>Troctomorpha</taxon>
        <taxon>Phthiraptera</taxon>
        <taxon>Anoplura</taxon>
        <taxon>Polyplacidae</taxon>
        <taxon>Polyplax</taxon>
    </lineage>
</organism>
<comment type="caution">
    <text evidence="1">The sequence shown here is derived from an EMBL/GenBank/DDBJ whole genome shotgun (WGS) entry which is preliminary data.</text>
</comment>
<protein>
    <submittedName>
        <fullName evidence="1">Uncharacterized protein</fullName>
    </submittedName>
</protein>
<name>A0AAN8P1P9_POLSC</name>
<reference evidence="1 2" key="1">
    <citation type="submission" date="2023-10" db="EMBL/GenBank/DDBJ databases">
        <title>Genomes of two closely related lineages of the louse Polyplax serrata with different host specificities.</title>
        <authorList>
            <person name="Martinu J."/>
            <person name="Tarabai H."/>
            <person name="Stefka J."/>
            <person name="Hypsa V."/>
        </authorList>
    </citation>
    <scope>NUCLEOTIDE SEQUENCE [LARGE SCALE GENOMIC DNA]</scope>
    <source>
        <strain evidence="1">HR10_N</strain>
    </source>
</reference>